<keyword evidence="3" id="KW-0808">Transferase</keyword>
<feature type="region of interest" description="Disordered" evidence="1">
    <location>
        <begin position="1"/>
        <end position="22"/>
    </location>
</feature>
<feature type="transmembrane region" description="Helical" evidence="2">
    <location>
        <begin position="96"/>
        <end position="114"/>
    </location>
</feature>
<feature type="transmembrane region" description="Helical" evidence="2">
    <location>
        <begin position="186"/>
        <end position="206"/>
    </location>
</feature>
<proteinExistence type="predicted"/>
<dbReference type="Gene3D" id="3.40.720.10">
    <property type="entry name" value="Alkaline Phosphatase, subunit A"/>
    <property type="match status" value="1"/>
</dbReference>
<feature type="transmembrane region" description="Helical" evidence="2">
    <location>
        <begin position="151"/>
        <end position="174"/>
    </location>
</feature>
<organism evidence="3 4">
    <name type="scientific">Streptomyces cadmiisoli</name>
    <dbReference type="NCBI Taxonomy" id="2184053"/>
    <lineage>
        <taxon>Bacteria</taxon>
        <taxon>Bacillati</taxon>
        <taxon>Actinomycetota</taxon>
        <taxon>Actinomycetes</taxon>
        <taxon>Kitasatosporales</taxon>
        <taxon>Streptomycetaceae</taxon>
        <taxon>Streptomyces</taxon>
        <taxon>Streptomyces aurantiacus group</taxon>
    </lineage>
</organism>
<dbReference type="RefSeq" id="WP_112439605.1">
    <property type="nucleotide sequence ID" value="NZ_CP030073.1"/>
</dbReference>
<protein>
    <submittedName>
        <fullName evidence="3">CDP-alcohol phosphatidyltransferase</fullName>
    </submittedName>
</protein>
<dbReference type="EMBL" id="CP030073">
    <property type="protein sequence ID" value="AWW39693.1"/>
    <property type="molecule type" value="Genomic_DNA"/>
</dbReference>
<evidence type="ECO:0000256" key="2">
    <source>
        <dbReference type="SAM" id="Phobius"/>
    </source>
</evidence>
<accession>A0A2Z4J5U0</accession>
<dbReference type="SUPFAM" id="SSF53649">
    <property type="entry name" value="Alkaline phosphatase-like"/>
    <property type="match status" value="1"/>
</dbReference>
<feature type="transmembrane region" description="Helical" evidence="2">
    <location>
        <begin position="72"/>
        <end position="89"/>
    </location>
</feature>
<sequence>MAVFTRQPPTTNDDAPDTEEAAPAGGRLARWRAAHPSAARGLRWTATALSVALLVFALLMPTRVGAFTWTKFARIPVEAIIGAAVLLVLPRRPRLAVAVVVGVALGALTVLNLLDIGFNEYLGRGFNLVLDWGLLDDAQSYMEDTMGGAGATGLAIAAIALAVLLFTVMVLATVRLSNLLARHRTVAVRATLAAAVVWTLTFALGVQFAGLPIAADHAAALVEIQARRVQTTLRDEAAFAEEAKVDVFGDTPADRLVPDLRGKDVLFTFIESYGRSAVEDPRIAPGVTRTLDSGTEALAEAGFGARSGWLTSATYGGSSWLGHSTFLSGLWISSQQRYRTVTSGDHLTLTKAFQKTGDWRTVGVVPGVQKAWPEAEFYGLDNVYDAFHLGYEGPKFSWSTMPDQYALEAFQRLEHGKKRDRPLMAEIILTSSHQPWSPIPKMVGWDELGDGSVFEAVEKAGTDPSRVVADSDLSKQEYGRSVQYSLTSVTEWLQRYGTDDTVMVLLGDHQPIARVSGERASRDVPVTILAKDPKVLDKISDWGWTDGLRPAGDAPVWRMSAFRDRFLTAYGSTPGQPKG</sequence>
<feature type="transmembrane region" description="Helical" evidence="2">
    <location>
        <begin position="41"/>
        <end position="60"/>
    </location>
</feature>
<keyword evidence="2" id="KW-0812">Transmembrane</keyword>
<evidence type="ECO:0000256" key="1">
    <source>
        <dbReference type="SAM" id="MobiDB-lite"/>
    </source>
</evidence>
<dbReference type="InterPro" id="IPR017850">
    <property type="entry name" value="Alkaline_phosphatase_core_sf"/>
</dbReference>
<dbReference type="Proteomes" id="UP000249616">
    <property type="component" value="Chromosome"/>
</dbReference>
<keyword evidence="2" id="KW-1133">Transmembrane helix</keyword>
<dbReference type="GO" id="GO:0016740">
    <property type="term" value="F:transferase activity"/>
    <property type="evidence" value="ECO:0007669"/>
    <property type="project" value="UniProtKB-KW"/>
</dbReference>
<evidence type="ECO:0000313" key="3">
    <source>
        <dbReference type="EMBL" id="AWW39693.1"/>
    </source>
</evidence>
<dbReference type="AlphaFoldDB" id="A0A2Z4J5U0"/>
<name>A0A2Z4J5U0_9ACTN</name>
<dbReference type="KEGG" id="scad:DN051_26015"/>
<keyword evidence="2" id="KW-0472">Membrane</keyword>
<gene>
    <name evidence="3" type="ORF">DN051_26015</name>
</gene>
<reference evidence="3 4" key="1">
    <citation type="journal article" date="2019" name="Int. J. Syst. Evol. Microbiol.">
        <title>Streptomyces cadmiisoli sp. nov., a novel actinomycete isolated from cadmium-contaminated soil.</title>
        <authorList>
            <person name="Li K."/>
            <person name="Tang X."/>
            <person name="Zhao J."/>
            <person name="Guo Y."/>
            <person name="Tang Y."/>
            <person name="Gao J."/>
        </authorList>
    </citation>
    <scope>NUCLEOTIDE SEQUENCE [LARGE SCALE GENOMIC DNA]</scope>
    <source>
        <strain evidence="3 4">ZFG47</strain>
    </source>
</reference>
<evidence type="ECO:0000313" key="4">
    <source>
        <dbReference type="Proteomes" id="UP000249616"/>
    </source>
</evidence>
<keyword evidence="4" id="KW-1185">Reference proteome</keyword>